<dbReference type="AlphaFoldDB" id="X1I694"/>
<proteinExistence type="predicted"/>
<accession>X1I694</accession>
<comment type="caution">
    <text evidence="1">The sequence shown here is derived from an EMBL/GenBank/DDBJ whole genome shotgun (WGS) entry which is preliminary data.</text>
</comment>
<name>X1I694_9ZZZZ</name>
<dbReference type="EMBL" id="BARU01027937">
    <property type="protein sequence ID" value="GAH64820.1"/>
    <property type="molecule type" value="Genomic_DNA"/>
</dbReference>
<evidence type="ECO:0000313" key="1">
    <source>
        <dbReference type="EMBL" id="GAH64820.1"/>
    </source>
</evidence>
<reference evidence="1" key="1">
    <citation type="journal article" date="2014" name="Front. Microbiol.">
        <title>High frequency of phylogenetically diverse reductive dehalogenase-homologous genes in deep subseafloor sedimentary metagenomes.</title>
        <authorList>
            <person name="Kawai M."/>
            <person name="Futagami T."/>
            <person name="Toyoda A."/>
            <person name="Takaki Y."/>
            <person name="Nishi S."/>
            <person name="Hori S."/>
            <person name="Arai W."/>
            <person name="Tsubouchi T."/>
            <person name="Morono Y."/>
            <person name="Uchiyama I."/>
            <person name="Ito T."/>
            <person name="Fujiyama A."/>
            <person name="Inagaki F."/>
            <person name="Takami H."/>
        </authorList>
    </citation>
    <scope>NUCLEOTIDE SEQUENCE</scope>
    <source>
        <strain evidence="1">Expedition CK06-06</strain>
    </source>
</reference>
<gene>
    <name evidence="1" type="ORF">S03H2_44654</name>
</gene>
<protein>
    <submittedName>
        <fullName evidence="1">Uncharacterized protein</fullName>
    </submittedName>
</protein>
<sequence>MDRIAKNKRKAKHCIGCCYLHIGQNVDHNHCDIHYSDARTNGHADKDIECPHKKVNLCKSCEYFSYWIHHRSSCEKEYRKGASELRDGRAIACIHFKEIKAKGRKNKRPIR</sequence>
<organism evidence="1">
    <name type="scientific">marine sediment metagenome</name>
    <dbReference type="NCBI Taxonomy" id="412755"/>
    <lineage>
        <taxon>unclassified sequences</taxon>
        <taxon>metagenomes</taxon>
        <taxon>ecological metagenomes</taxon>
    </lineage>
</organism>